<evidence type="ECO:0000313" key="3">
    <source>
        <dbReference type="EMBL" id="CAL6037230.1"/>
    </source>
</evidence>
<gene>
    <name evidence="3" type="ORF">HINF_LOCUS36788</name>
    <name evidence="2" type="ORF">HINF_LOCUS59321</name>
</gene>
<evidence type="ECO:0000313" key="4">
    <source>
        <dbReference type="Proteomes" id="UP001642409"/>
    </source>
</evidence>
<organism evidence="2">
    <name type="scientific">Hexamita inflata</name>
    <dbReference type="NCBI Taxonomy" id="28002"/>
    <lineage>
        <taxon>Eukaryota</taxon>
        <taxon>Metamonada</taxon>
        <taxon>Diplomonadida</taxon>
        <taxon>Hexamitidae</taxon>
        <taxon>Hexamitinae</taxon>
        <taxon>Hexamita</taxon>
    </lineage>
</organism>
<dbReference type="EMBL" id="CATOUU010001095">
    <property type="protein sequence ID" value="CAI9971676.1"/>
    <property type="molecule type" value="Genomic_DNA"/>
</dbReference>
<reference evidence="2" key="1">
    <citation type="submission" date="2023-06" db="EMBL/GenBank/DDBJ databases">
        <authorList>
            <person name="Kurt Z."/>
        </authorList>
    </citation>
    <scope>NUCLEOTIDE SEQUENCE</scope>
</reference>
<feature type="region of interest" description="Disordered" evidence="1">
    <location>
        <begin position="533"/>
        <end position="552"/>
    </location>
</feature>
<evidence type="ECO:0000313" key="2">
    <source>
        <dbReference type="EMBL" id="CAI9971676.1"/>
    </source>
</evidence>
<sequence length="552" mass="63904">MFSELPHPTQNQQQNRRLPDFAIQLTQLPDDIEYVNHAGAIEQRKLKSVYQPNPMRYFAPQKRGEKDQFFHVQPYDEENIIKFQQSQESINIDTMLNAINIITDKRIQQRQLLEKLQRNQLNAPKEVIKINNQITIPSYEDQTQRMIQEIQQDPTQPRMQFQQNMANIQQAVMPSSQMQSVGFIQRGTEQEATDASFKNYLLNQFQVVASEYKQKLVDQKVVTDVKQKIQIDSSQILVDPISNINLNIGKFQVMQGMGQQQAKTDTQFINNNNQMTPFQQQQLQQQQLQQQQALQQQQYQQQQYQQQQYQQQQYQQQQYQQQLQQQQQNQFQNYQNQQSYNNQTLQPQQLNPFNNTHQDNFDIPDVNLELDVNLDNDVQFIPQNPQKPPLSPDIAVASLVNSNANFKQPQNVNVSDTFSINSQVAPVQKVIERKSSPQKEEPAVKKAPAKAPEKTAKEAEQDYIKKVLAGADSDSDDFDLSIKPATQKKVATIANTVNEAKKTIKKKKVAKQEEKPEMNSSISDSFISKLGKQNFKQKAQKVVKDSDIFSDD</sequence>
<feature type="compositionally biased region" description="Basic and acidic residues" evidence="1">
    <location>
        <begin position="542"/>
        <end position="552"/>
    </location>
</feature>
<accession>A0AA86RCW1</accession>
<keyword evidence="4" id="KW-1185">Reference proteome</keyword>
<dbReference type="Proteomes" id="UP001642409">
    <property type="component" value="Unassembled WGS sequence"/>
</dbReference>
<feature type="region of interest" description="Disordered" evidence="1">
    <location>
        <begin position="503"/>
        <end position="525"/>
    </location>
</feature>
<dbReference type="EMBL" id="CAXDID020000136">
    <property type="protein sequence ID" value="CAL6037230.1"/>
    <property type="molecule type" value="Genomic_DNA"/>
</dbReference>
<comment type="caution">
    <text evidence="2">The sequence shown here is derived from an EMBL/GenBank/DDBJ whole genome shotgun (WGS) entry which is preliminary data.</text>
</comment>
<reference evidence="3 4" key="2">
    <citation type="submission" date="2024-07" db="EMBL/GenBank/DDBJ databases">
        <authorList>
            <person name="Akdeniz Z."/>
        </authorList>
    </citation>
    <scope>NUCLEOTIDE SEQUENCE [LARGE SCALE GENOMIC DNA]</scope>
</reference>
<name>A0AA86RCW1_9EUKA</name>
<proteinExistence type="predicted"/>
<dbReference type="AlphaFoldDB" id="A0AA86RCW1"/>
<feature type="region of interest" description="Disordered" evidence="1">
    <location>
        <begin position="433"/>
        <end position="459"/>
    </location>
</feature>
<feature type="compositionally biased region" description="Basic and acidic residues" evidence="1">
    <location>
        <begin position="433"/>
        <end position="444"/>
    </location>
</feature>
<evidence type="ECO:0000256" key="1">
    <source>
        <dbReference type="SAM" id="MobiDB-lite"/>
    </source>
</evidence>
<protein>
    <submittedName>
        <fullName evidence="2">Uncharacterized protein</fullName>
    </submittedName>
</protein>